<feature type="repeat" description="PPR" evidence="2">
    <location>
        <begin position="49"/>
        <end position="83"/>
    </location>
</feature>
<evidence type="ECO:0000256" key="2">
    <source>
        <dbReference type="PROSITE-ProRule" id="PRU00708"/>
    </source>
</evidence>
<proteinExistence type="predicted"/>
<reference evidence="4" key="1">
    <citation type="submission" date="2021-08" db="EMBL/GenBank/DDBJ databases">
        <title>WGS assembly of Ceratopteris richardii.</title>
        <authorList>
            <person name="Marchant D.B."/>
            <person name="Chen G."/>
            <person name="Jenkins J."/>
            <person name="Shu S."/>
            <person name="Leebens-Mack J."/>
            <person name="Grimwood J."/>
            <person name="Schmutz J."/>
            <person name="Soltis P."/>
            <person name="Soltis D."/>
            <person name="Chen Z.-H."/>
        </authorList>
    </citation>
    <scope>NUCLEOTIDE SEQUENCE</scope>
    <source>
        <strain evidence="4">Whitten #5841</strain>
        <tissue evidence="4">Leaf</tissue>
    </source>
</reference>
<dbReference type="PROSITE" id="PS51375">
    <property type="entry name" value="PPR"/>
    <property type="match status" value="2"/>
</dbReference>
<dbReference type="AlphaFoldDB" id="A0A8T2SHE3"/>
<comment type="caution">
    <text evidence="4">The sequence shown here is derived from an EMBL/GenBank/DDBJ whole genome shotgun (WGS) entry which is preliminary data.</text>
</comment>
<dbReference type="InterPro" id="IPR002885">
    <property type="entry name" value="PPR_rpt"/>
</dbReference>
<evidence type="ECO:0000313" key="4">
    <source>
        <dbReference type="EMBL" id="KAH7331303.1"/>
    </source>
</evidence>
<dbReference type="EMBL" id="CM035425">
    <property type="protein sequence ID" value="KAH7331303.1"/>
    <property type="molecule type" value="Genomic_DNA"/>
</dbReference>
<keyword evidence="3" id="KW-1133">Transmembrane helix</keyword>
<dbReference type="Pfam" id="PF13041">
    <property type="entry name" value="PPR_2"/>
    <property type="match status" value="1"/>
</dbReference>
<dbReference type="FunFam" id="1.25.40.10:FF:000344">
    <property type="entry name" value="Pentatricopeptide repeat-containing protein"/>
    <property type="match status" value="1"/>
</dbReference>
<dbReference type="Gene3D" id="1.25.40.10">
    <property type="entry name" value="Tetratricopeptide repeat domain"/>
    <property type="match status" value="2"/>
</dbReference>
<protein>
    <recommendedName>
        <fullName evidence="6">Pentatricopeptide repeat-containing protein</fullName>
    </recommendedName>
</protein>
<gene>
    <name evidence="4" type="ORF">KP509_20G025400</name>
</gene>
<dbReference type="PANTHER" id="PTHR47926:SF382">
    <property type="entry name" value="PENTACOTRIPEPTIDE-REPEAT REGION OF PRORP DOMAIN-CONTAINING PROTEIN"/>
    <property type="match status" value="1"/>
</dbReference>
<dbReference type="InterPro" id="IPR011990">
    <property type="entry name" value="TPR-like_helical_dom_sf"/>
</dbReference>
<keyword evidence="5" id="KW-1185">Reference proteome</keyword>
<dbReference type="GO" id="GO:0003723">
    <property type="term" value="F:RNA binding"/>
    <property type="evidence" value="ECO:0007669"/>
    <property type="project" value="InterPro"/>
</dbReference>
<dbReference type="Pfam" id="PF01535">
    <property type="entry name" value="PPR"/>
    <property type="match status" value="2"/>
</dbReference>
<organism evidence="4 5">
    <name type="scientific">Ceratopteris richardii</name>
    <name type="common">Triangle waterfern</name>
    <dbReference type="NCBI Taxonomy" id="49495"/>
    <lineage>
        <taxon>Eukaryota</taxon>
        <taxon>Viridiplantae</taxon>
        <taxon>Streptophyta</taxon>
        <taxon>Embryophyta</taxon>
        <taxon>Tracheophyta</taxon>
        <taxon>Polypodiopsida</taxon>
        <taxon>Polypodiidae</taxon>
        <taxon>Polypodiales</taxon>
        <taxon>Pteridineae</taxon>
        <taxon>Pteridaceae</taxon>
        <taxon>Parkerioideae</taxon>
        <taxon>Ceratopteris</taxon>
    </lineage>
</organism>
<accession>A0A8T2SHE3</accession>
<dbReference type="InterPro" id="IPR046960">
    <property type="entry name" value="PPR_At4g14850-like_plant"/>
</dbReference>
<evidence type="ECO:0008006" key="6">
    <source>
        <dbReference type="Google" id="ProtNLM"/>
    </source>
</evidence>
<keyword evidence="3" id="KW-0812">Transmembrane</keyword>
<sequence length="266" mass="29587">MGIELHAGIERQGFATRTLFLGSALISMYANLFLVSKAQYVFDKLSSQDLVTWDSLILAYAEKGENERAVQLYEELQEGRLPPCKYVLSCALKACTNVGSLCEGRSIHDYLAKVGIDGDVVLGSSLIDIYGRSGVILEARRVFDKLPEKNVVCWGAIITSYTLENMAHGALEIFESMQEQTVKPDQVTLLCVLKACGKICATKKYLQLHDAIMIRMDRELGTAVGNALIDMYVKCGVIRKAHEVFDRLLNQDVVSWNARFAGYVDM</sequence>
<feature type="transmembrane region" description="Helical" evidence="3">
    <location>
        <begin position="14"/>
        <end position="35"/>
    </location>
</feature>
<evidence type="ECO:0000313" key="5">
    <source>
        <dbReference type="Proteomes" id="UP000825935"/>
    </source>
</evidence>
<dbReference type="PANTHER" id="PTHR47926">
    <property type="entry name" value="PENTATRICOPEPTIDE REPEAT-CONTAINING PROTEIN"/>
    <property type="match status" value="1"/>
</dbReference>
<name>A0A8T2SHE3_CERRI</name>
<feature type="repeat" description="PPR" evidence="2">
    <location>
        <begin position="150"/>
        <end position="184"/>
    </location>
</feature>
<dbReference type="Proteomes" id="UP000825935">
    <property type="component" value="Chromosome 20"/>
</dbReference>
<dbReference type="NCBIfam" id="TIGR00756">
    <property type="entry name" value="PPR"/>
    <property type="match status" value="2"/>
</dbReference>
<evidence type="ECO:0000256" key="1">
    <source>
        <dbReference type="ARBA" id="ARBA00022737"/>
    </source>
</evidence>
<keyword evidence="1" id="KW-0677">Repeat</keyword>
<dbReference type="GO" id="GO:0009451">
    <property type="term" value="P:RNA modification"/>
    <property type="evidence" value="ECO:0007669"/>
    <property type="project" value="InterPro"/>
</dbReference>
<evidence type="ECO:0000256" key="3">
    <source>
        <dbReference type="SAM" id="Phobius"/>
    </source>
</evidence>
<keyword evidence="3" id="KW-0472">Membrane</keyword>
<dbReference type="OrthoDB" id="185373at2759"/>